<feature type="domain" description="SET" evidence="3">
    <location>
        <begin position="129"/>
        <end position="300"/>
    </location>
</feature>
<dbReference type="InterPro" id="IPR046341">
    <property type="entry name" value="SET_dom_sf"/>
</dbReference>
<dbReference type="Gene3D" id="2.170.270.10">
    <property type="entry name" value="SET domain"/>
    <property type="match status" value="1"/>
</dbReference>
<dbReference type="EMBL" id="CP003004">
    <property type="protein sequence ID" value="AEO58019.1"/>
    <property type="molecule type" value="Genomic_DNA"/>
</dbReference>
<dbReference type="KEGG" id="mtm:MYCTH_101506"/>
<evidence type="ECO:0000259" key="3">
    <source>
        <dbReference type="PROSITE" id="PS50280"/>
    </source>
</evidence>
<proteinExistence type="predicted"/>
<reference evidence="4 5" key="1">
    <citation type="journal article" date="2011" name="Nat. Biotechnol.">
        <title>Comparative genomic analysis of the thermophilic biomass-degrading fungi Myceliophthora thermophila and Thielavia terrestris.</title>
        <authorList>
            <person name="Berka R.M."/>
            <person name="Grigoriev I.V."/>
            <person name="Otillar R."/>
            <person name="Salamov A."/>
            <person name="Grimwood J."/>
            <person name="Reid I."/>
            <person name="Ishmael N."/>
            <person name="John T."/>
            <person name="Darmond C."/>
            <person name="Moisan M.-C."/>
            <person name="Henrissat B."/>
            <person name="Coutinho P.M."/>
            <person name="Lombard V."/>
            <person name="Natvig D.O."/>
            <person name="Lindquist E."/>
            <person name="Schmutz J."/>
            <person name="Lucas S."/>
            <person name="Harris P."/>
            <person name="Powlowski J."/>
            <person name="Bellemare A."/>
            <person name="Taylor D."/>
            <person name="Butler G."/>
            <person name="de Vries R.P."/>
            <person name="Allijn I.E."/>
            <person name="van den Brink J."/>
            <person name="Ushinsky S."/>
            <person name="Storms R."/>
            <person name="Powell A.J."/>
            <person name="Paulsen I.T."/>
            <person name="Elbourne L.D.H."/>
            <person name="Baker S.E."/>
            <person name="Magnuson J."/>
            <person name="LaBoissiere S."/>
            <person name="Clutterbuck A.J."/>
            <person name="Martinez D."/>
            <person name="Wogulis M."/>
            <person name="de Leon A.L."/>
            <person name="Rey M.W."/>
            <person name="Tsang A."/>
        </authorList>
    </citation>
    <scope>NUCLEOTIDE SEQUENCE [LARGE SCALE GENOMIC DNA]</scope>
    <source>
        <strain evidence="5">ATCC 42464 / BCRC 31852 / DSM 1799</strain>
    </source>
</reference>
<evidence type="ECO:0000313" key="4">
    <source>
        <dbReference type="EMBL" id="AEO58019.1"/>
    </source>
</evidence>
<dbReference type="HOGENOM" id="CLU_028281_6_1_1"/>
<dbReference type="SMART" id="SM00317">
    <property type="entry name" value="SET"/>
    <property type="match status" value="1"/>
</dbReference>
<dbReference type="AlphaFoldDB" id="G2QBT6"/>
<dbReference type="Pfam" id="PF00856">
    <property type="entry name" value="SET"/>
    <property type="match status" value="1"/>
</dbReference>
<organism evidence="4 5">
    <name type="scientific">Thermothelomyces thermophilus (strain ATCC 42464 / BCRC 31852 / DSM 1799)</name>
    <name type="common">Sporotrichum thermophile</name>
    <dbReference type="NCBI Taxonomy" id="573729"/>
    <lineage>
        <taxon>Eukaryota</taxon>
        <taxon>Fungi</taxon>
        <taxon>Dikarya</taxon>
        <taxon>Ascomycota</taxon>
        <taxon>Pezizomycotina</taxon>
        <taxon>Sordariomycetes</taxon>
        <taxon>Sordariomycetidae</taxon>
        <taxon>Sordariales</taxon>
        <taxon>Chaetomiaceae</taxon>
        <taxon>Thermothelomyces</taxon>
    </lineage>
</organism>
<dbReference type="STRING" id="573729.G2QBT6"/>
<dbReference type="GeneID" id="11507890"/>
<feature type="region of interest" description="Disordered" evidence="1">
    <location>
        <begin position="352"/>
        <end position="402"/>
    </location>
</feature>
<dbReference type="SUPFAM" id="SSF82199">
    <property type="entry name" value="SET domain"/>
    <property type="match status" value="1"/>
</dbReference>
<keyword evidence="2" id="KW-0732">Signal</keyword>
<dbReference type="VEuPathDB" id="FungiDB:MYCTH_101506"/>
<evidence type="ECO:0000256" key="2">
    <source>
        <dbReference type="SAM" id="SignalP"/>
    </source>
</evidence>
<dbReference type="CDD" id="cd20071">
    <property type="entry name" value="SET_SMYD"/>
    <property type="match status" value="1"/>
</dbReference>
<dbReference type="InParanoid" id="G2QBT6"/>
<dbReference type="OMA" id="QHEFPGK"/>
<dbReference type="PANTHER" id="PTHR47332:SF6">
    <property type="entry name" value="SET DOMAIN-CONTAINING PROTEIN"/>
    <property type="match status" value="1"/>
</dbReference>
<dbReference type="eggNOG" id="KOG2084">
    <property type="taxonomic scope" value="Eukaryota"/>
</dbReference>
<feature type="compositionally biased region" description="Acidic residues" evidence="1">
    <location>
        <begin position="358"/>
        <end position="378"/>
    </location>
</feature>
<feature type="region of interest" description="Disordered" evidence="1">
    <location>
        <begin position="471"/>
        <end position="491"/>
    </location>
</feature>
<dbReference type="OrthoDB" id="265717at2759"/>
<sequence length="491" mass="54483">MRTTLLLPFLSRPLLVHGSLAQVEICGLENSLIPAWPVCVADQRYLERQDGERGDALRQHIWTHSSPCLQGRYAEQPICVFTDTNFADGRGISLITTPQRARYLASKPAFTRPETVRGINQDLNRTVPAKYEMRHIPGKGMGLIATSHIRRGDLIMANTASLMIDYRAFNELSKHEYTSLQAAAVSHLPSFHADRLLALSAHVTDTSHLAREELIEKIAATNSFDIDPDEDDPDQHYSFFVLFPEIARMNHDCRPNAEYRYEGGGGGRGGRGGRGAGSLAQSVRAARDIAPGEEITLSYIDPLLPGGRAARVDRLRRNWGFACACPLCSLDRARSEESDRRIAQIAEIKDELAVWPGDDGDDDDDDNHDGGNEEEDEEGGGKGGTAGRPSSPPLRGRTGKTGKACPAMAELLVALYEMERLWGLMHEAYMLAALEYNGAGDPWTAVKYARLALEWGIPMLGEADEDLEDMRELASDPQRHWSWRRRRAEPK</sequence>
<feature type="signal peptide" evidence="2">
    <location>
        <begin position="1"/>
        <end position="21"/>
    </location>
</feature>
<keyword evidence="5" id="KW-1185">Reference proteome</keyword>
<accession>G2QBT6</accession>
<dbReference type="PANTHER" id="PTHR47332">
    <property type="entry name" value="SET DOMAIN-CONTAINING PROTEIN 5"/>
    <property type="match status" value="1"/>
</dbReference>
<dbReference type="PROSITE" id="PS50280">
    <property type="entry name" value="SET"/>
    <property type="match status" value="1"/>
</dbReference>
<protein>
    <recommendedName>
        <fullName evidence="3">SET domain-containing protein</fullName>
    </recommendedName>
</protein>
<gene>
    <name evidence="4" type="ORF">MYCTH_101506</name>
</gene>
<evidence type="ECO:0000313" key="5">
    <source>
        <dbReference type="Proteomes" id="UP000007322"/>
    </source>
</evidence>
<dbReference type="InterPro" id="IPR053185">
    <property type="entry name" value="SET_domain_protein"/>
</dbReference>
<dbReference type="RefSeq" id="XP_003663264.1">
    <property type="nucleotide sequence ID" value="XM_003663216.1"/>
</dbReference>
<feature type="compositionally biased region" description="Basic residues" evidence="1">
    <location>
        <begin position="481"/>
        <end position="491"/>
    </location>
</feature>
<evidence type="ECO:0000256" key="1">
    <source>
        <dbReference type="SAM" id="MobiDB-lite"/>
    </source>
</evidence>
<feature type="chain" id="PRO_5003436157" description="SET domain-containing protein" evidence="2">
    <location>
        <begin position="22"/>
        <end position="491"/>
    </location>
</feature>
<dbReference type="InterPro" id="IPR001214">
    <property type="entry name" value="SET_dom"/>
</dbReference>
<name>G2QBT6_THET4</name>
<dbReference type="Proteomes" id="UP000007322">
    <property type="component" value="Chromosome 3"/>
</dbReference>